<dbReference type="Pfam" id="PF13519">
    <property type="entry name" value="VWA_2"/>
    <property type="match status" value="1"/>
</dbReference>
<name>A0ABY5LA73_9SPHN</name>
<proteinExistence type="predicted"/>
<dbReference type="PANTHER" id="PTHR43473">
    <property type="entry name" value="MAGNESIUM-CHELATASE SUBUNIT CHLD, CHLOROPLASTIC"/>
    <property type="match status" value="1"/>
</dbReference>
<dbReference type="Gene3D" id="1.10.8.80">
    <property type="entry name" value="Magnesium chelatase subunit I, C-Terminal domain"/>
    <property type="match status" value="1"/>
</dbReference>
<dbReference type="PROSITE" id="PS50234">
    <property type="entry name" value="VWFA"/>
    <property type="match status" value="1"/>
</dbReference>
<dbReference type="InterPro" id="IPR027417">
    <property type="entry name" value="P-loop_NTPase"/>
</dbReference>
<organism evidence="3 4">
    <name type="scientific">Sphingomonas qomolangmaensis</name>
    <dbReference type="NCBI Taxonomy" id="2918765"/>
    <lineage>
        <taxon>Bacteria</taxon>
        <taxon>Pseudomonadati</taxon>
        <taxon>Pseudomonadota</taxon>
        <taxon>Alphaproteobacteria</taxon>
        <taxon>Sphingomonadales</taxon>
        <taxon>Sphingomonadaceae</taxon>
        <taxon>Sphingomonas</taxon>
    </lineage>
</organism>
<keyword evidence="4" id="KW-1185">Reference proteome</keyword>
<protein>
    <submittedName>
        <fullName evidence="3">Magnesium chelatase subunit D</fullName>
        <ecNumber evidence="3">6.6.1.1</ecNumber>
    </submittedName>
</protein>
<accession>A0ABY5LA73</accession>
<dbReference type="EC" id="6.6.1.1" evidence="3"/>
<dbReference type="SUPFAM" id="SSF52540">
    <property type="entry name" value="P-loop containing nucleoside triphosphate hydrolases"/>
    <property type="match status" value="1"/>
</dbReference>
<evidence type="ECO:0000313" key="3">
    <source>
        <dbReference type="EMBL" id="UUL83046.1"/>
    </source>
</evidence>
<evidence type="ECO:0000256" key="1">
    <source>
        <dbReference type="SAM" id="MobiDB-lite"/>
    </source>
</evidence>
<dbReference type="PANTHER" id="PTHR43473:SF2">
    <property type="entry name" value="MAGNESIUM-CHELATASE SUBUNIT CHLD, CHLOROPLASTIC"/>
    <property type="match status" value="1"/>
</dbReference>
<feature type="region of interest" description="Disordered" evidence="1">
    <location>
        <begin position="242"/>
        <end position="274"/>
    </location>
</feature>
<gene>
    <name evidence="3" type="ORF">NMP03_02085</name>
</gene>
<evidence type="ECO:0000259" key="2">
    <source>
        <dbReference type="PROSITE" id="PS50234"/>
    </source>
</evidence>
<evidence type="ECO:0000313" key="4">
    <source>
        <dbReference type="Proteomes" id="UP001058533"/>
    </source>
</evidence>
<dbReference type="GO" id="GO:0016851">
    <property type="term" value="F:magnesium chelatase activity"/>
    <property type="evidence" value="ECO:0007669"/>
    <property type="project" value="UniProtKB-EC"/>
</dbReference>
<dbReference type="Gene3D" id="3.40.50.300">
    <property type="entry name" value="P-loop containing nucleotide triphosphate hydrolases"/>
    <property type="match status" value="1"/>
</dbReference>
<dbReference type="Gene3D" id="3.40.50.410">
    <property type="entry name" value="von Willebrand factor, type A domain"/>
    <property type="match status" value="1"/>
</dbReference>
<dbReference type="EMBL" id="CP101740">
    <property type="protein sequence ID" value="UUL83046.1"/>
    <property type="molecule type" value="Genomic_DNA"/>
</dbReference>
<dbReference type="InterPro" id="IPR041628">
    <property type="entry name" value="ChlI/MoxR_AAA_lid"/>
</dbReference>
<dbReference type="Proteomes" id="UP001058533">
    <property type="component" value="Chromosome"/>
</dbReference>
<dbReference type="NCBIfam" id="NF009943">
    <property type="entry name" value="PRK13406.1"/>
    <property type="match status" value="1"/>
</dbReference>
<dbReference type="SUPFAM" id="SSF53300">
    <property type="entry name" value="vWA-like"/>
    <property type="match status" value="1"/>
</dbReference>
<keyword evidence="3" id="KW-0436">Ligase</keyword>
<feature type="compositionally biased region" description="Pro residues" evidence="1">
    <location>
        <begin position="256"/>
        <end position="265"/>
    </location>
</feature>
<dbReference type="RefSeq" id="WP_256506890.1">
    <property type="nucleotide sequence ID" value="NZ_CP101740.1"/>
</dbReference>
<feature type="domain" description="VWFA" evidence="2">
    <location>
        <begin position="381"/>
        <end position="560"/>
    </location>
</feature>
<sequence>MTGSGQNAPDLFADAMLAVRLLRIDPGLGGIVLRGDGAAQDAVVAALCEGAVVRRVPRNVDLDRLVGGLDLGATLAAGRPIAQRGLLAEANGGMLVMPGAERADDMVVSQLCAAIDSGMVVVERDGVALRDAARFAVVALDDGIEDERIATGLAERLAFRFDLSGIAPHAFRIPDVPPHGEVAVDDEQLHAIAATAAALGVESARGALLTLRAAKAIAALGGWDAVSDLDIATAARLVLGPRATRMPAPESEAPPDSEPPPPPEDNPGDQGDGEVRRLDDMVLEAALASLPRDVLAAIAAGQGRGPISRARGKGAKRKSPTRGRAIGVRAGLPRGGLRLSLIDTLRAAAPWQRLRGRDDSRIRVRRDDLRIRRFETRAEATTIFAVDASGSSAVARLAEAKGAVELLLAEAYVKRAQVALVAFRGEGAEILLPPTRSLARAKRALAELPGGGGTPIAAGLAAAHDLAIAAAAKGRTPFVVVLSDGRANIALDGGTDRAAAAGDAEAAAKAIGESGIAGAFVDISPRPRAEGERLAAAMGARYLALPRADAGTMHAAVRAVAPK</sequence>
<reference evidence="3" key="1">
    <citation type="submission" date="2022-07" db="EMBL/GenBank/DDBJ databases">
        <title>Sphingomonas sp. nov., a novel bacterium isolated from the north slope of the Mount Everest.</title>
        <authorList>
            <person name="Cui X."/>
            <person name="Liu Y."/>
        </authorList>
    </citation>
    <scope>NUCLEOTIDE SEQUENCE</scope>
    <source>
        <strain evidence="3">S5-59</strain>
    </source>
</reference>
<dbReference type="InterPro" id="IPR036465">
    <property type="entry name" value="vWFA_dom_sf"/>
</dbReference>
<dbReference type="SMART" id="SM00327">
    <property type="entry name" value="VWA"/>
    <property type="match status" value="1"/>
</dbReference>
<dbReference type="Pfam" id="PF17863">
    <property type="entry name" value="AAA_lid_2"/>
    <property type="match status" value="1"/>
</dbReference>
<dbReference type="InterPro" id="IPR002035">
    <property type="entry name" value="VWF_A"/>
</dbReference>